<dbReference type="EMBL" id="BAAAZU010000021">
    <property type="protein sequence ID" value="GAA3928051.1"/>
    <property type="molecule type" value="Genomic_DNA"/>
</dbReference>
<accession>A0ABP7MQC4</accession>
<keyword evidence="1" id="KW-0812">Transmembrane</keyword>
<feature type="transmembrane region" description="Helical" evidence="1">
    <location>
        <begin position="52"/>
        <end position="74"/>
    </location>
</feature>
<organism evidence="2 3">
    <name type="scientific">Luteimonas lutimaris</name>
    <dbReference type="NCBI Taxonomy" id="698645"/>
    <lineage>
        <taxon>Bacteria</taxon>
        <taxon>Pseudomonadati</taxon>
        <taxon>Pseudomonadota</taxon>
        <taxon>Gammaproteobacteria</taxon>
        <taxon>Lysobacterales</taxon>
        <taxon>Lysobacteraceae</taxon>
        <taxon>Luteimonas</taxon>
    </lineage>
</organism>
<feature type="transmembrane region" description="Helical" evidence="1">
    <location>
        <begin position="12"/>
        <end position="32"/>
    </location>
</feature>
<comment type="caution">
    <text evidence="2">The sequence shown here is derived from an EMBL/GenBank/DDBJ whole genome shotgun (WGS) entry which is preliminary data.</text>
</comment>
<protein>
    <submittedName>
        <fullName evidence="2">Uncharacterized protein</fullName>
    </submittedName>
</protein>
<evidence type="ECO:0000313" key="2">
    <source>
        <dbReference type="EMBL" id="GAA3928051.1"/>
    </source>
</evidence>
<feature type="transmembrane region" description="Helical" evidence="1">
    <location>
        <begin position="86"/>
        <end position="112"/>
    </location>
</feature>
<dbReference type="RefSeq" id="WP_344760082.1">
    <property type="nucleotide sequence ID" value="NZ_BAAAZU010000021.1"/>
</dbReference>
<gene>
    <name evidence="2" type="ORF">GCM10022229_22360</name>
</gene>
<sequence length="137" mass="15424">MKKTGVGWEVFTNVFIWAFFGFFVLCLFAYRAGEFSFFPATQINQYIDWEQILLFIAACFAAWITIQLIGRYIFGSETDKKNASYFGGIVIGEMGSTLVNLGSLSFVIFLLAGEPRRLLLGAVAIGVGWLIKRRWPA</sequence>
<proteinExistence type="predicted"/>
<evidence type="ECO:0000313" key="3">
    <source>
        <dbReference type="Proteomes" id="UP001501727"/>
    </source>
</evidence>
<name>A0ABP7MQC4_9GAMM</name>
<keyword evidence="1" id="KW-0472">Membrane</keyword>
<dbReference type="Proteomes" id="UP001501727">
    <property type="component" value="Unassembled WGS sequence"/>
</dbReference>
<keyword evidence="1" id="KW-1133">Transmembrane helix</keyword>
<evidence type="ECO:0000256" key="1">
    <source>
        <dbReference type="SAM" id="Phobius"/>
    </source>
</evidence>
<keyword evidence="3" id="KW-1185">Reference proteome</keyword>
<reference evidence="3" key="1">
    <citation type="journal article" date="2019" name="Int. J. Syst. Evol. Microbiol.">
        <title>The Global Catalogue of Microorganisms (GCM) 10K type strain sequencing project: providing services to taxonomists for standard genome sequencing and annotation.</title>
        <authorList>
            <consortium name="The Broad Institute Genomics Platform"/>
            <consortium name="The Broad Institute Genome Sequencing Center for Infectious Disease"/>
            <person name="Wu L."/>
            <person name="Ma J."/>
        </authorList>
    </citation>
    <scope>NUCLEOTIDE SEQUENCE [LARGE SCALE GENOMIC DNA]</scope>
    <source>
        <strain evidence="3">JCM 16916</strain>
    </source>
</reference>